<dbReference type="GO" id="GO:0072344">
    <property type="term" value="P:rescue of stalled ribosome"/>
    <property type="evidence" value="ECO:0007669"/>
    <property type="project" value="TreeGrafter"/>
</dbReference>
<dbReference type="PANTHER" id="PTHR12389:SF0">
    <property type="entry name" value="E3 UBIQUITIN-PROTEIN LIGASE LISTERIN"/>
    <property type="match status" value="1"/>
</dbReference>
<dbReference type="GO" id="GO:0061630">
    <property type="term" value="F:ubiquitin protein ligase activity"/>
    <property type="evidence" value="ECO:0007669"/>
    <property type="project" value="InterPro"/>
</dbReference>
<evidence type="ECO:0000259" key="4">
    <source>
        <dbReference type="Pfam" id="PF22999"/>
    </source>
</evidence>
<evidence type="ECO:0000259" key="5">
    <source>
        <dbReference type="Pfam" id="PF23009"/>
    </source>
</evidence>
<dbReference type="Pfam" id="PF23009">
    <property type="entry name" value="UBC_like"/>
    <property type="match status" value="1"/>
</dbReference>
<dbReference type="InterPro" id="IPR054476">
    <property type="entry name" value="Ltn1_N"/>
</dbReference>
<dbReference type="Pfam" id="PF22999">
    <property type="entry name" value="LTN1_E3_ligase_6th"/>
    <property type="match status" value="1"/>
</dbReference>
<dbReference type="InterPro" id="IPR016024">
    <property type="entry name" value="ARM-type_fold"/>
</dbReference>
<dbReference type="PANTHER" id="PTHR12389">
    <property type="entry name" value="ZINC FINGER PROTEIN 294"/>
    <property type="match status" value="1"/>
</dbReference>
<feature type="region of interest" description="Disordered" evidence="1">
    <location>
        <begin position="1479"/>
        <end position="1501"/>
    </location>
</feature>
<sequence>MMLLLNLVLQLRQPSSSGRSAQLLGNAAPTFVGFSAAKDGGFVPVLPGFTLTNFDDLDPNINPNFQMVLKKMNKKDSTTKLKISLQFEGRLCGLVVIGSGYGPRGPGSDSRRVQIIWEAVGLERALQEFAELIRNSEQEAVKAVLPFWPRLYCHLVVDVEHRVRESAHQAHRAVVLRAKRNIAPYLRQLAGPWFTSQYDTYPPAASAATQAFQDAFPPNKLIEAIVFCQEEIINYIHDNLIVQTAQTLSNPKYDFKPRCRCQDVAPLAAPPWRCGAFRISLPGKRDVAAHYQTAPGTTEWRRCTGSAAQAAAVELEKYSYKMHWSGSDLRRHGSGSALPRKRGSKSTATEDEMEAKYQRVLVSSLQGYSLYLAKLPQDQLKMVYDINKKLVSSKKFWKYSKHTIPMKAPELLADETAHVCVSVFNNLDEADPTVLPTVWDAALHVLTTVQDCWSHVSAEKLVLPKLWNILRQGGQGNAATIFPNLMPLLSKIPVPVRGDTASFYTKFFSNMRQGLSQKCVYQSHSESNAAAKCYLECLRYIISGHQGDDKLCRELLHQELMACLELVLQESKYSILSVALFHHTSLLVQAWSHGQGNSALLELFWDSITNLNKQLLLSYSGEQESLEHRPLPPHWLLDRQVSLCLSLRNPKLGRKRENLRVKFNSPSEEEHISDSTSTTSSDECSQETSAALQCFVHTIIESYLCETRRCHSSHFLGHLSKLAKNFASKELFEHLAICDGSSTLEGFFEITLLSWLKEEETCTQDVMELSFILLQYLNPDNKGHILDALCEVSSPNPALLWCMTTALNYRSDPSVCDWLHSAHLGTILVQQAQQVCTDVSSIYAKDILKCCLEKTPQGGCSWYVDSTCAATCATAGSIPSSFYNCTRRRSFSPKQTRARLLAPSNNIVSSVLPSWDELAASSNLWTHRVVLLAGSEPSRLGLHRNMCGSDSLTSTLLSYLLQRLSTLGTKAVPSADSAPGITLVHPCSLIPSILPTCRGACWTAAFEVWVLLTVVHASFLPATLLVYSWHRGGTLRSYHTWCYPGTHHLGTPLLAHSLDRACMPRSLLDCIRLECMGLEAGLLPCLQSLRPDIEGIIRYPLDRLLSCPDLKERHRFIVSSLFVITLMRVGDYKCGNEPYVKLVISSDTLRTIMTELYKALDTPWTTDIHKSCATFVAEIVLMLYHGDLTLSPWLRCNPPAEGLVLLLFQGSCLHNGVYDEMRTDITHAWQAAVVALARTHGPLGEPFLELLGRFSSVLVGELLGSLDVAGVDHISKMTASLLRVGATDSMGATDTTTLARIYDVMMSNVFQNVPSWTHITELCLYADNLRGHHYITQTYASRAVENKSVTSATSNPVDSLYKYYTVALFTITVLMELCHENLDNSADDDDESETDDEITEDCNHLVSSQSWPLLQSHLLNILYANVIAHTFTAHFKRSCFGGLCQSGRCIPSRGTADDEDQPMVRVEGYKEGVSATRGSRWAVGSSPGKETPPPVHPTEIRTSISPSSAVELNTTSALANYATEAEGEDENELNEVLNACELGERIIILLGYEWMDVYSEREFRECVKKLYLNIILFELKNYTWTQEDSWTSRAKQEGDLWVKAALSLTDANFTWLSVEIGETDDSNNTSSPHADQLCKTDEAMSDTDPELPILTSERLAVINNCQCQAGAKEESLIINQLDNVGEAGSIVRVKRCCMCMIKANRTNLLFESHIGKLDWSEVQRLSEAARVMAYVVNSNPEVLEQEVFDVVHITLTSWLASLEKSKESLLVPAGPLSLPLVTPTMNTRGASVENSVDAYKVAVFGANILQLFATLERFYATAEERKRSFYEEWKDVFAEEVYKSLLSIFIYVADHCDIQQLTCHDLLLLEPLCEAVSLMNPEYFLAHDKQAHERLKLVMKYCCHLVCSPIAPLQLVAYHVIKRSDVVVWLFRLSRGLTSLDTVMVAAEADLADLHLWMLNGALELTQGFVDTLYSDQRLGDCCVVQPHTDAYTFTLAYLLLWDIVLDMCGWAGPQLRYHYAAGLSNKGLMQTLLQTVFCLMPEEILRLLDVKGSKISEVLMSGLNLKYGVSNRSETLQDLACWMYFCSLRRLPAMVRQWWSGEEPRVASLVEKVTTRYMSPLLCSLEMQSVQKENTRTGNMAVKVHPTAREVVAVYHVDEVSLELSIQLPLNHPLGPVVVESSKQMVDTSQWRNWLMQLNVFLTYQNGSLWDGLALWKSNLDKRFEGIEECYICFSVIHGSNFQIPKLCCSTCKKKFHSPCLRSEPFGLPRNPSYPSSAQNHPGCQLLLEFPPSPHDPPLQNLHSTAVAKEDDAAKPRQNITTFLKPFSHLPHSNIHLLHPPTLPRNSSPRNPPIIYDKKKKIHPSTKKEKIKKVSAKFINCGKSLKTIKVVEALGTTSTSLGGEKGNTCGCIERLRIARHSRKNQRLVIIKFTVSGRHFRSFSVPYHPSGSAAVSRPSSPRCDVWNEGGKMESAKQINTKPVPKFYWRMPQDEHHLMIFGTKLHLGRQRSHQHEEGKYVKNQACVKLQGRQLALERFKGSRLFLTPDECDTFFLQIILYQQQKFSW</sequence>
<dbReference type="InterPro" id="IPR039795">
    <property type="entry name" value="LTN1/Rkr1"/>
</dbReference>
<dbReference type="GO" id="GO:0005829">
    <property type="term" value="C:cytosol"/>
    <property type="evidence" value="ECO:0007669"/>
    <property type="project" value="TreeGrafter"/>
</dbReference>
<dbReference type="GO" id="GO:1990116">
    <property type="term" value="P:ribosome-associated ubiquitin-dependent protein catabolic process"/>
    <property type="evidence" value="ECO:0007669"/>
    <property type="project" value="InterPro"/>
</dbReference>
<organism evidence="6">
    <name type="scientific">Timema monikensis</name>
    <dbReference type="NCBI Taxonomy" id="170555"/>
    <lineage>
        <taxon>Eukaryota</taxon>
        <taxon>Metazoa</taxon>
        <taxon>Ecdysozoa</taxon>
        <taxon>Arthropoda</taxon>
        <taxon>Hexapoda</taxon>
        <taxon>Insecta</taxon>
        <taxon>Pterygota</taxon>
        <taxon>Neoptera</taxon>
        <taxon>Polyneoptera</taxon>
        <taxon>Phasmatodea</taxon>
        <taxon>Timematodea</taxon>
        <taxon>Timematoidea</taxon>
        <taxon>Timematidae</taxon>
        <taxon>Timema</taxon>
    </lineage>
</organism>
<evidence type="ECO:0000256" key="2">
    <source>
        <dbReference type="SAM" id="SignalP"/>
    </source>
</evidence>
<name>A0A7R9E9W9_9NEOP</name>
<evidence type="ECO:0000259" key="3">
    <source>
        <dbReference type="Pfam" id="PF22958"/>
    </source>
</evidence>
<accession>A0A7R9E9W9</accession>
<feature type="region of interest" description="Disordered" evidence="1">
    <location>
        <begin position="330"/>
        <end position="351"/>
    </location>
</feature>
<feature type="chain" id="PRO_5031345529" description="RING-type E3 ubiquitin transferase" evidence="2">
    <location>
        <begin position="18"/>
        <end position="2567"/>
    </location>
</feature>
<reference evidence="6" key="1">
    <citation type="submission" date="2020-11" db="EMBL/GenBank/DDBJ databases">
        <authorList>
            <person name="Tran Van P."/>
        </authorList>
    </citation>
    <scope>NUCLEOTIDE SEQUENCE</scope>
</reference>
<evidence type="ECO:0008006" key="7">
    <source>
        <dbReference type="Google" id="ProtNLM"/>
    </source>
</evidence>
<dbReference type="GO" id="GO:0043023">
    <property type="term" value="F:ribosomal large subunit binding"/>
    <property type="evidence" value="ECO:0007669"/>
    <property type="project" value="TreeGrafter"/>
</dbReference>
<feature type="domain" description="E3 ubiquitin-protein ligase listerin ubiquitin conjugating" evidence="5">
    <location>
        <begin position="2141"/>
        <end position="2224"/>
    </location>
</feature>
<feature type="domain" description="E3 ubiquitin-protein ligase listerin HEAT repeat region" evidence="4">
    <location>
        <begin position="1900"/>
        <end position="2132"/>
    </location>
</feature>
<keyword evidence="2" id="KW-0732">Signal</keyword>
<dbReference type="GO" id="GO:1990112">
    <property type="term" value="C:RQC complex"/>
    <property type="evidence" value="ECO:0007669"/>
    <property type="project" value="InterPro"/>
</dbReference>
<proteinExistence type="predicted"/>
<evidence type="ECO:0000256" key="1">
    <source>
        <dbReference type="SAM" id="MobiDB-lite"/>
    </source>
</evidence>
<gene>
    <name evidence="6" type="ORF">TMSB3V08_LOCUS5964</name>
</gene>
<dbReference type="InterPro" id="IPR054478">
    <property type="entry name" value="LTN1_UBC"/>
</dbReference>
<feature type="domain" description="E3 ubiquitin-protein ligase listerin N-terminal" evidence="3">
    <location>
        <begin position="347"/>
        <end position="492"/>
    </location>
</feature>
<feature type="domain" description="E3 ubiquitin-protein ligase listerin N-terminal" evidence="3">
    <location>
        <begin position="123"/>
        <end position="253"/>
    </location>
</feature>
<evidence type="ECO:0000313" key="6">
    <source>
        <dbReference type="EMBL" id="CAD7429182.1"/>
    </source>
</evidence>
<dbReference type="EMBL" id="OB793992">
    <property type="protein sequence ID" value="CAD7429182.1"/>
    <property type="molecule type" value="Genomic_DNA"/>
</dbReference>
<protein>
    <recommendedName>
        <fullName evidence="7">RING-type E3 ubiquitin transferase</fullName>
    </recommendedName>
</protein>
<dbReference type="Pfam" id="PF22958">
    <property type="entry name" value="Ltn1_1st"/>
    <property type="match status" value="2"/>
</dbReference>
<dbReference type="InterPro" id="IPR054477">
    <property type="entry name" value="LTN1_E3_ligase_6th"/>
</dbReference>
<feature type="region of interest" description="Disordered" evidence="1">
    <location>
        <begin position="664"/>
        <end position="683"/>
    </location>
</feature>
<dbReference type="SUPFAM" id="SSF48371">
    <property type="entry name" value="ARM repeat"/>
    <property type="match status" value="1"/>
</dbReference>
<feature type="signal peptide" evidence="2">
    <location>
        <begin position="1"/>
        <end position="17"/>
    </location>
</feature>
<feature type="compositionally biased region" description="Low complexity" evidence="1">
    <location>
        <begin position="674"/>
        <end position="683"/>
    </location>
</feature>